<dbReference type="AlphaFoldDB" id="A0A8J4H075"/>
<dbReference type="InterPro" id="IPR018170">
    <property type="entry name" value="Aldo/ket_reductase_CS"/>
</dbReference>
<dbReference type="InterPro" id="IPR050523">
    <property type="entry name" value="AKR_Detox_Biosynth"/>
</dbReference>
<dbReference type="PRINTS" id="PR00069">
    <property type="entry name" value="ALDKETRDTASE"/>
</dbReference>
<evidence type="ECO:0000313" key="3">
    <source>
        <dbReference type="EMBL" id="GIQ67186.1"/>
    </source>
</evidence>
<dbReference type="EMBL" id="BOVK01000001">
    <property type="protein sequence ID" value="GIQ67186.1"/>
    <property type="molecule type" value="Genomic_DNA"/>
</dbReference>
<dbReference type="PANTHER" id="PTHR43364">
    <property type="entry name" value="NADH-SPECIFIC METHYLGLYOXAL REDUCTASE-RELATED"/>
    <property type="match status" value="1"/>
</dbReference>
<dbReference type="Gene3D" id="3.20.20.100">
    <property type="entry name" value="NADP-dependent oxidoreductase domain"/>
    <property type="match status" value="1"/>
</dbReference>
<dbReference type="RefSeq" id="WP_213409798.1">
    <property type="nucleotide sequence ID" value="NZ_BOVK01000001.1"/>
</dbReference>
<feature type="domain" description="NADP-dependent oxidoreductase" evidence="2">
    <location>
        <begin position="15"/>
        <end position="304"/>
    </location>
</feature>
<evidence type="ECO:0000313" key="4">
    <source>
        <dbReference type="Proteomes" id="UP000677918"/>
    </source>
</evidence>
<keyword evidence="4" id="KW-1185">Reference proteome</keyword>
<protein>
    <submittedName>
        <fullName evidence="3">Oxidoreductase</fullName>
    </submittedName>
</protein>
<dbReference type="GO" id="GO:0005829">
    <property type="term" value="C:cytosol"/>
    <property type="evidence" value="ECO:0007669"/>
    <property type="project" value="TreeGrafter"/>
</dbReference>
<dbReference type="InterPro" id="IPR020471">
    <property type="entry name" value="AKR"/>
</dbReference>
<keyword evidence="1" id="KW-0560">Oxidoreductase</keyword>
<accession>A0A8J4H075</accession>
<gene>
    <name evidence="3" type="ORF">XYCOK13_00100</name>
</gene>
<comment type="caution">
    <text evidence="3">The sequence shown here is derived from an EMBL/GenBank/DDBJ whole genome shotgun (WGS) entry which is preliminary data.</text>
</comment>
<dbReference type="Pfam" id="PF00248">
    <property type="entry name" value="Aldo_ket_red"/>
    <property type="match status" value="1"/>
</dbReference>
<dbReference type="PROSITE" id="PS00062">
    <property type="entry name" value="ALDOKETO_REDUCTASE_2"/>
    <property type="match status" value="1"/>
</dbReference>
<dbReference type="Proteomes" id="UP000677918">
    <property type="component" value="Unassembled WGS sequence"/>
</dbReference>
<dbReference type="PANTHER" id="PTHR43364:SF4">
    <property type="entry name" value="NAD(P)-LINKED OXIDOREDUCTASE SUPERFAMILY PROTEIN"/>
    <property type="match status" value="1"/>
</dbReference>
<dbReference type="InterPro" id="IPR023210">
    <property type="entry name" value="NADP_OxRdtase_dom"/>
</dbReference>
<evidence type="ECO:0000256" key="1">
    <source>
        <dbReference type="ARBA" id="ARBA00023002"/>
    </source>
</evidence>
<name>A0A8J4H075_9BACL</name>
<reference evidence="3" key="1">
    <citation type="submission" date="2021-04" db="EMBL/GenBank/DDBJ databases">
        <title>Draft genome sequence of Xylanibacillus composti strain K13.</title>
        <authorList>
            <person name="Uke A."/>
            <person name="Chhe C."/>
            <person name="Baramee S."/>
            <person name="Kosugi A."/>
        </authorList>
    </citation>
    <scope>NUCLEOTIDE SEQUENCE</scope>
    <source>
        <strain evidence="3">K13</strain>
    </source>
</reference>
<evidence type="ECO:0000259" key="2">
    <source>
        <dbReference type="Pfam" id="PF00248"/>
    </source>
</evidence>
<dbReference type="SUPFAM" id="SSF51430">
    <property type="entry name" value="NAD(P)-linked oxidoreductase"/>
    <property type="match status" value="1"/>
</dbReference>
<dbReference type="InterPro" id="IPR036812">
    <property type="entry name" value="NAD(P)_OxRdtase_dom_sf"/>
</dbReference>
<sequence length="313" mass="35250">MEYVQLGKSDMKVSRITFGAMELGGGNAFASGAHRWELKPDEENMKLLRTAFEQGVNSFDTAEIYGAGHSEWVVGKALKDIRKDCIIATKVSPHHLRPNDIRMALSQSMFRLDTDYIDLYYIHAPSKDIPIAETMDELNKLKKEGIIRAIGVSNFSLEQLKEAMAYGQIDAIQPEYNLLQRKIEQDLMGFCRENSVSIMSYNSIAKGILTGVFHHGKQVNDFRKERPLFQPESLQITRELIDAMQVIADAKGAALAQIAIHWLFHQPGFTSAIIGTQNEKHFLDNVKAVEIQLSQDEVTQLDLISKKVLEKLG</sequence>
<organism evidence="3 4">
    <name type="scientific">Xylanibacillus composti</name>
    <dbReference type="NCBI Taxonomy" id="1572762"/>
    <lineage>
        <taxon>Bacteria</taxon>
        <taxon>Bacillati</taxon>
        <taxon>Bacillota</taxon>
        <taxon>Bacilli</taxon>
        <taxon>Bacillales</taxon>
        <taxon>Paenibacillaceae</taxon>
        <taxon>Xylanibacillus</taxon>
    </lineage>
</organism>
<dbReference type="CDD" id="cd19085">
    <property type="entry name" value="AKR_AKR11B3"/>
    <property type="match status" value="1"/>
</dbReference>
<proteinExistence type="predicted"/>
<dbReference type="GO" id="GO:0016491">
    <property type="term" value="F:oxidoreductase activity"/>
    <property type="evidence" value="ECO:0007669"/>
    <property type="project" value="UniProtKB-KW"/>
</dbReference>